<feature type="compositionally biased region" description="Polar residues" evidence="1">
    <location>
        <begin position="348"/>
        <end position="365"/>
    </location>
</feature>
<dbReference type="Proteomes" id="UP001177003">
    <property type="component" value="Chromosome 1"/>
</dbReference>
<feature type="region of interest" description="Disordered" evidence="1">
    <location>
        <begin position="348"/>
        <end position="375"/>
    </location>
</feature>
<dbReference type="InterPro" id="IPR004252">
    <property type="entry name" value="Probable_transposase_24"/>
</dbReference>
<evidence type="ECO:0000313" key="3">
    <source>
        <dbReference type="Proteomes" id="UP001177003"/>
    </source>
</evidence>
<name>A0AA35V8E2_LACSI</name>
<evidence type="ECO:0000256" key="1">
    <source>
        <dbReference type="SAM" id="MobiDB-lite"/>
    </source>
</evidence>
<dbReference type="PANTHER" id="PTHR33144:SF50">
    <property type="entry name" value="OS03G0714750 PROTEIN"/>
    <property type="match status" value="1"/>
</dbReference>
<reference evidence="2" key="1">
    <citation type="submission" date="2023-04" db="EMBL/GenBank/DDBJ databases">
        <authorList>
            <person name="Vijverberg K."/>
            <person name="Xiong W."/>
            <person name="Schranz E."/>
        </authorList>
    </citation>
    <scope>NUCLEOTIDE SEQUENCE</scope>
</reference>
<gene>
    <name evidence="2" type="ORF">LSALG_LOCUS9211</name>
</gene>
<accession>A0AA35V8E2</accession>
<sequence>MGRRKRLCITSIDIPIDSEIHDQSSEFSKTDIPTEGDQSDHPQTTEGGQSTAEEHNSTEGGQSGAQKKVRGYTQKTETWNMSSSQKIVVTFNRFGKPVGDEGNELVQYLGTLVRMANHVGIDYDDWRKIPIQKKEDMYSMVKAKFVIHPVETSEIKKWILFSMGKKWRTWKGSLKARAYDSSLTIDQIVAQQTEKDNRVNPTQFKKLVTHWFTPEYQSMCDLRRKSRAKMEEPHVSGTKSFARLAHEETSLQAIASDSSNTQGSNTLGSVDDFSNDDYSKVKGPEKRGYIRCVGRIPTVKEKVVSCSNDPSVEQLKTMVNVMANIIQEHIPNANLSGILSNMNIQMPSNTSTCPRNSNSVNQRASSESHHNDGNC</sequence>
<feature type="region of interest" description="Disordered" evidence="1">
    <location>
        <begin position="18"/>
        <end position="76"/>
    </location>
</feature>
<dbReference type="AlphaFoldDB" id="A0AA35V8E2"/>
<organism evidence="2 3">
    <name type="scientific">Lactuca saligna</name>
    <name type="common">Willowleaf lettuce</name>
    <dbReference type="NCBI Taxonomy" id="75948"/>
    <lineage>
        <taxon>Eukaryota</taxon>
        <taxon>Viridiplantae</taxon>
        <taxon>Streptophyta</taxon>
        <taxon>Embryophyta</taxon>
        <taxon>Tracheophyta</taxon>
        <taxon>Spermatophyta</taxon>
        <taxon>Magnoliopsida</taxon>
        <taxon>eudicotyledons</taxon>
        <taxon>Gunneridae</taxon>
        <taxon>Pentapetalae</taxon>
        <taxon>asterids</taxon>
        <taxon>campanulids</taxon>
        <taxon>Asterales</taxon>
        <taxon>Asteraceae</taxon>
        <taxon>Cichorioideae</taxon>
        <taxon>Cichorieae</taxon>
        <taxon>Lactucinae</taxon>
        <taxon>Lactuca</taxon>
    </lineage>
</organism>
<keyword evidence="3" id="KW-1185">Reference proteome</keyword>
<feature type="compositionally biased region" description="Polar residues" evidence="1">
    <location>
        <begin position="41"/>
        <end position="51"/>
    </location>
</feature>
<evidence type="ECO:0000313" key="2">
    <source>
        <dbReference type="EMBL" id="CAI9268806.1"/>
    </source>
</evidence>
<protein>
    <submittedName>
        <fullName evidence="2">Uncharacterized protein</fullName>
    </submittedName>
</protein>
<proteinExistence type="predicted"/>
<feature type="compositionally biased region" description="Basic and acidic residues" evidence="1">
    <location>
        <begin position="366"/>
        <end position="375"/>
    </location>
</feature>
<dbReference type="PANTHER" id="PTHR33144">
    <property type="entry name" value="OS10G0409366 PROTEIN-RELATED"/>
    <property type="match status" value="1"/>
</dbReference>
<dbReference type="Pfam" id="PF03004">
    <property type="entry name" value="Transposase_24"/>
    <property type="match status" value="1"/>
</dbReference>
<dbReference type="EMBL" id="OX465077">
    <property type="protein sequence ID" value="CAI9268806.1"/>
    <property type="molecule type" value="Genomic_DNA"/>
</dbReference>